<proteinExistence type="predicted"/>
<evidence type="ECO:0000313" key="2">
    <source>
        <dbReference type="Proteomes" id="UP001373714"/>
    </source>
</evidence>
<dbReference type="EMBL" id="JAVHNS010000016">
    <property type="protein sequence ID" value="KAK6333810.1"/>
    <property type="molecule type" value="Genomic_DNA"/>
</dbReference>
<protein>
    <submittedName>
        <fullName evidence="1">Uncharacterized protein</fullName>
    </submittedName>
</protein>
<organism evidence="1 2">
    <name type="scientific">Orbilia blumenaviensis</name>
    <dbReference type="NCBI Taxonomy" id="1796055"/>
    <lineage>
        <taxon>Eukaryota</taxon>
        <taxon>Fungi</taxon>
        <taxon>Dikarya</taxon>
        <taxon>Ascomycota</taxon>
        <taxon>Pezizomycotina</taxon>
        <taxon>Orbiliomycetes</taxon>
        <taxon>Orbiliales</taxon>
        <taxon>Orbiliaceae</taxon>
        <taxon>Orbilia</taxon>
    </lineage>
</organism>
<reference evidence="1 2" key="1">
    <citation type="submission" date="2019-10" db="EMBL/GenBank/DDBJ databases">
        <authorList>
            <person name="Palmer J.M."/>
        </authorList>
    </citation>
    <scope>NUCLEOTIDE SEQUENCE [LARGE SCALE GENOMIC DNA]</scope>
    <source>
        <strain evidence="1 2">TWF730</strain>
    </source>
</reference>
<evidence type="ECO:0000313" key="1">
    <source>
        <dbReference type="EMBL" id="KAK6333810.1"/>
    </source>
</evidence>
<gene>
    <name evidence="1" type="ORF">TWF730_003993</name>
</gene>
<name>A0AAV9U1B7_9PEZI</name>
<keyword evidence="2" id="KW-1185">Reference proteome</keyword>
<accession>A0AAV9U1B7</accession>
<dbReference type="Proteomes" id="UP001373714">
    <property type="component" value="Unassembled WGS sequence"/>
</dbReference>
<sequence length="300" mass="35076">MEAEICDTQILAQDRQDWYSRLQEQDRVFLERMVNPTELLDVIGTHGFVPPIALREAVIRIPPQRLGKQLPYYQFLSNARRLQNLVISETITFPKDFETEEEGRKWNPCVPTPTTEPTAPDAIFRGVKFLSVKITGYPFGRKLQHLAECFPDLEELDLVLDQPRYRTAVIDPDTFLQTYDGLLGMKKLKAISIPWPKLKDPNCPSPRRNTFRKTLGKWMSDDQTDSDMRMLGIEELEKWVSYWRQSQLPLERVQFNGWKPVGQWHSMRKWAVCTINKPEYSGLEGREKLVWRECDPAYGE</sequence>
<dbReference type="AlphaFoldDB" id="A0AAV9U1B7"/>
<comment type="caution">
    <text evidence="1">The sequence shown here is derived from an EMBL/GenBank/DDBJ whole genome shotgun (WGS) entry which is preliminary data.</text>
</comment>